<dbReference type="InterPro" id="IPR016163">
    <property type="entry name" value="Ald_DH_C"/>
</dbReference>
<dbReference type="CDD" id="cd07123">
    <property type="entry name" value="ALDH_F4-17_P5CDH"/>
    <property type="match status" value="1"/>
</dbReference>
<gene>
    <name evidence="12" type="ORF">BB561_001505</name>
</gene>
<proteinExistence type="inferred from homology"/>
<dbReference type="GO" id="GO:0005759">
    <property type="term" value="C:mitochondrial matrix"/>
    <property type="evidence" value="ECO:0007669"/>
    <property type="project" value="TreeGrafter"/>
</dbReference>
<keyword evidence="4 9" id="KW-0520">NAD</keyword>
<dbReference type="AlphaFoldDB" id="A0A2T9YUH3"/>
<name>A0A2T9YUH3_9FUNG</name>
<feature type="active site" evidence="7">
    <location>
        <position position="306"/>
    </location>
</feature>
<reference evidence="12 13" key="1">
    <citation type="journal article" date="2018" name="MBio">
        <title>Comparative Genomics Reveals the Core Gene Toolbox for the Fungus-Insect Symbiosis.</title>
        <authorList>
            <person name="Wang Y."/>
            <person name="Stata M."/>
            <person name="Wang W."/>
            <person name="Stajich J.E."/>
            <person name="White M.M."/>
            <person name="Moncalvo J.M."/>
        </authorList>
    </citation>
    <scope>NUCLEOTIDE SEQUENCE [LARGE SCALE GENOMIC DNA]</scope>
    <source>
        <strain evidence="12 13">SWE-8-4</strain>
    </source>
</reference>
<dbReference type="Gene3D" id="3.40.605.10">
    <property type="entry name" value="Aldehyde Dehydrogenase, Chain A, domain 1"/>
    <property type="match status" value="1"/>
</dbReference>
<dbReference type="InterPro" id="IPR015590">
    <property type="entry name" value="Aldehyde_DH_dom"/>
</dbReference>
<dbReference type="SUPFAM" id="SSF53720">
    <property type="entry name" value="ALDH-like"/>
    <property type="match status" value="1"/>
</dbReference>
<dbReference type="FunFam" id="3.40.605.10:FF:000006">
    <property type="entry name" value="1-pyrroline-5-carboxylate dehydrogenase"/>
    <property type="match status" value="1"/>
</dbReference>
<feature type="domain" description="Aldehyde dehydrogenase" evidence="11">
    <location>
        <begin position="70"/>
        <end position="533"/>
    </location>
</feature>
<dbReference type="FunFam" id="3.40.309.10:FF:000005">
    <property type="entry name" value="1-pyrroline-5-carboxylate dehydrogenase 1"/>
    <property type="match status" value="1"/>
</dbReference>
<evidence type="ECO:0000256" key="8">
    <source>
        <dbReference type="RuleBase" id="RU003345"/>
    </source>
</evidence>
<dbReference type="PROSITE" id="PS00687">
    <property type="entry name" value="ALDEHYDE_DEHYDR_GLU"/>
    <property type="match status" value="1"/>
</dbReference>
<evidence type="ECO:0000256" key="5">
    <source>
        <dbReference type="ARBA" id="ARBA00023062"/>
    </source>
</evidence>
<evidence type="ECO:0000256" key="3">
    <source>
        <dbReference type="ARBA" id="ARBA00023002"/>
    </source>
</evidence>
<dbReference type="STRING" id="133385.A0A2T9YUH3"/>
<dbReference type="PANTHER" id="PTHR42862:SF1">
    <property type="entry name" value="DELTA-1-PYRROLINE-5-CARBOXYLATE DEHYDROGENASE 2, ISOFORM A-RELATED"/>
    <property type="match status" value="1"/>
</dbReference>
<dbReference type="Pfam" id="PF00171">
    <property type="entry name" value="Aldedh"/>
    <property type="match status" value="1"/>
</dbReference>
<keyword evidence="3 8" id="KW-0560">Oxidoreductase</keyword>
<comment type="catalytic activity">
    <reaction evidence="6 9">
        <text>L-glutamate 5-semialdehyde + NAD(+) + H2O = L-glutamate + NADH + 2 H(+)</text>
        <dbReference type="Rhea" id="RHEA:30235"/>
        <dbReference type="ChEBI" id="CHEBI:15377"/>
        <dbReference type="ChEBI" id="CHEBI:15378"/>
        <dbReference type="ChEBI" id="CHEBI:29985"/>
        <dbReference type="ChEBI" id="CHEBI:57540"/>
        <dbReference type="ChEBI" id="CHEBI:57945"/>
        <dbReference type="ChEBI" id="CHEBI:58066"/>
        <dbReference type="EC" id="1.2.1.88"/>
    </reaction>
</comment>
<keyword evidence="13" id="KW-1185">Reference proteome</keyword>
<evidence type="ECO:0000256" key="9">
    <source>
        <dbReference type="RuleBase" id="RU366016"/>
    </source>
</evidence>
<comment type="pathway">
    <text evidence="1 9">Amino-acid degradation; L-proline degradation into L-glutamate; L-glutamate from L-proline: step 2/2.</text>
</comment>
<dbReference type="OrthoDB" id="5322683at2759"/>
<keyword evidence="5 9" id="KW-0642">Proline metabolism</keyword>
<dbReference type="PROSITE" id="PS00070">
    <property type="entry name" value="ALDEHYDE_DEHYDR_CYS"/>
    <property type="match status" value="1"/>
</dbReference>
<evidence type="ECO:0000256" key="2">
    <source>
        <dbReference type="ARBA" id="ARBA00009986"/>
    </source>
</evidence>
<evidence type="ECO:0000256" key="1">
    <source>
        <dbReference type="ARBA" id="ARBA00004786"/>
    </source>
</evidence>
<dbReference type="InterPro" id="IPR050485">
    <property type="entry name" value="Proline_metab_enzyme"/>
</dbReference>
<dbReference type="UniPathway" id="UPA00261">
    <property type="reaction ID" value="UER00374"/>
</dbReference>
<dbReference type="NCBIfam" id="TIGR01236">
    <property type="entry name" value="D1pyr5carbox1"/>
    <property type="match status" value="1"/>
</dbReference>
<evidence type="ECO:0000313" key="12">
    <source>
        <dbReference type="EMBL" id="PVU95924.1"/>
    </source>
</evidence>
<dbReference type="InterPro" id="IPR029510">
    <property type="entry name" value="Ald_DH_CS_GLU"/>
</dbReference>
<evidence type="ECO:0000256" key="7">
    <source>
        <dbReference type="PROSITE-ProRule" id="PRU10007"/>
    </source>
</evidence>
<organism evidence="12 13">
    <name type="scientific">Smittium simulii</name>
    <dbReference type="NCBI Taxonomy" id="133385"/>
    <lineage>
        <taxon>Eukaryota</taxon>
        <taxon>Fungi</taxon>
        <taxon>Fungi incertae sedis</taxon>
        <taxon>Zoopagomycota</taxon>
        <taxon>Kickxellomycotina</taxon>
        <taxon>Harpellomycetes</taxon>
        <taxon>Harpellales</taxon>
        <taxon>Legeriomycetaceae</taxon>
        <taxon>Smittium</taxon>
    </lineage>
</organism>
<evidence type="ECO:0000313" key="13">
    <source>
        <dbReference type="Proteomes" id="UP000245383"/>
    </source>
</evidence>
<comment type="caution">
    <text evidence="12">The sequence shown here is derived from an EMBL/GenBank/DDBJ whole genome shotgun (WGS) entry which is preliminary data.</text>
</comment>
<dbReference type="EC" id="1.2.1.88" evidence="9"/>
<accession>A0A2T9YUH3</accession>
<sequence>MNMLQAFRSSRVCLSYKQASSLFQHSKAPLPTGKLSTHRVSQFAMTKNPDITNEPMRDYLPKKVQGQTVEKQLNPSKISDTICTFEMASDSQIQQAIQGSLEARKTWSEMPIYDRQAVFLKAADLIANKYRYLIMASTMLGQGKNIWQAEIDAAAESVDFLRFNVKYSTELYSTQPPENSPGSWNHMEYRPLEGFVYAVSPFNFTAIGLNLSAAPALMGNVVLWKPSNSAVLSNYLMYKILEEAGLPPGVIQFVPGDAVSVSKKVFESPDFAALHFTGSTHVFKSLWKTIGNNIDIYKSYPRIVGETGGKNFHLIHNSANIDNVVNQTIRGAFEYQGQKCSACSRVYVPSSLWPEFKSKITEKLQSVKLGNISNPENFLGPVINDTAFNRIKSYIEYAENAEDCTIISGGKCDSSVGYYIEPTIIQTTNIKSKPLIEEIFGPVLTAYVYPDNEFEKIISIIDSSTSYGLTGAVFAQDREAVIYASNKLVNAAGNFYINDKSTGAVVGQQPFGGSRSSGTNDKAGSASILSRFVSPRSVKETFLPISDYTYPSNLL</sequence>
<dbReference type="Proteomes" id="UP000245383">
    <property type="component" value="Unassembled WGS sequence"/>
</dbReference>
<dbReference type="Gene3D" id="3.40.309.10">
    <property type="entry name" value="Aldehyde Dehydrogenase, Chain A, domain 2"/>
    <property type="match status" value="1"/>
</dbReference>
<dbReference type="GO" id="GO:0003842">
    <property type="term" value="F:L-glutamate gamma-semialdehyde dehydrogenase activity"/>
    <property type="evidence" value="ECO:0007669"/>
    <property type="project" value="UniProtKB-UniRule"/>
</dbReference>
<protein>
    <recommendedName>
        <fullName evidence="9 10">Multifunctional fusion protein</fullName>
    </recommendedName>
    <domain>
        <recommendedName>
            <fullName evidence="10">Delta-1-pyrroline-5-carboxylate dehydrogenase</fullName>
            <shortName evidence="10">P5C dehydrogenase</shortName>
        </recommendedName>
        <alternativeName>
            <fullName evidence="9">L-glutamate gamma-semialdehyde dehydrogenase</fullName>
        </alternativeName>
    </domain>
    <domain>
        <recommendedName>
            <fullName evidence="9">L-glutamate gamma-semialdehyde dehydrogenase</fullName>
            <ecNumber evidence="9">1.2.1.88</ecNumber>
        </recommendedName>
    </domain>
</protein>
<dbReference type="InterPro" id="IPR016161">
    <property type="entry name" value="Ald_DH/histidinol_DH"/>
</dbReference>
<evidence type="ECO:0000256" key="4">
    <source>
        <dbReference type="ARBA" id="ARBA00023027"/>
    </source>
</evidence>
<dbReference type="GO" id="GO:0010133">
    <property type="term" value="P:L-proline catabolic process to L-glutamate"/>
    <property type="evidence" value="ECO:0007669"/>
    <property type="project" value="UniProtKB-UniRule"/>
</dbReference>
<comment type="similarity">
    <text evidence="2 8">Belongs to the aldehyde dehydrogenase family.</text>
</comment>
<dbReference type="InterPro" id="IPR016160">
    <property type="entry name" value="Ald_DH_CS_CYS"/>
</dbReference>
<dbReference type="InterPro" id="IPR016162">
    <property type="entry name" value="Ald_DH_N"/>
</dbReference>
<evidence type="ECO:0000259" key="11">
    <source>
        <dbReference type="Pfam" id="PF00171"/>
    </source>
</evidence>
<dbReference type="InterPro" id="IPR005931">
    <property type="entry name" value="P5CDH/ALDH4A1"/>
</dbReference>
<dbReference type="EMBL" id="MBFR01000044">
    <property type="protein sequence ID" value="PVU95924.1"/>
    <property type="molecule type" value="Genomic_DNA"/>
</dbReference>
<evidence type="ECO:0000256" key="10">
    <source>
        <dbReference type="RuleBase" id="RU366030"/>
    </source>
</evidence>
<dbReference type="PANTHER" id="PTHR42862">
    <property type="entry name" value="DELTA-1-PYRROLINE-5-CARBOXYLATE DEHYDROGENASE 1, ISOFORM A-RELATED"/>
    <property type="match status" value="1"/>
</dbReference>
<evidence type="ECO:0000256" key="6">
    <source>
        <dbReference type="ARBA" id="ARBA00048142"/>
    </source>
</evidence>